<feature type="transmembrane region" description="Helical" evidence="1">
    <location>
        <begin position="56"/>
        <end position="74"/>
    </location>
</feature>
<evidence type="ECO:0000313" key="2">
    <source>
        <dbReference type="EMBL" id="GGK69093.1"/>
    </source>
</evidence>
<reference evidence="2" key="2">
    <citation type="submission" date="2020-09" db="EMBL/GenBank/DDBJ databases">
        <authorList>
            <person name="Sun Q."/>
            <person name="Ohkuma M."/>
        </authorList>
    </citation>
    <scope>NUCLEOTIDE SEQUENCE</scope>
    <source>
        <strain evidence="2">JCM 13064</strain>
    </source>
</reference>
<keyword evidence="1" id="KW-0472">Membrane</keyword>
<proteinExistence type="predicted"/>
<dbReference type="AlphaFoldDB" id="A0A917VEG9"/>
<dbReference type="Proteomes" id="UP000645217">
    <property type="component" value="Unassembled WGS sequence"/>
</dbReference>
<keyword evidence="1" id="KW-1133">Transmembrane helix</keyword>
<protein>
    <submittedName>
        <fullName evidence="2">Uncharacterized protein</fullName>
    </submittedName>
</protein>
<feature type="transmembrane region" description="Helical" evidence="1">
    <location>
        <begin position="81"/>
        <end position="101"/>
    </location>
</feature>
<organism evidence="2 3">
    <name type="scientific">Sphaerisporangium melleum</name>
    <dbReference type="NCBI Taxonomy" id="321316"/>
    <lineage>
        <taxon>Bacteria</taxon>
        <taxon>Bacillati</taxon>
        <taxon>Actinomycetota</taxon>
        <taxon>Actinomycetes</taxon>
        <taxon>Streptosporangiales</taxon>
        <taxon>Streptosporangiaceae</taxon>
        <taxon>Sphaerisporangium</taxon>
    </lineage>
</organism>
<dbReference type="RefSeq" id="WP_189161731.1">
    <property type="nucleotide sequence ID" value="NZ_BMNT01000004.1"/>
</dbReference>
<gene>
    <name evidence="2" type="ORF">GCM10007964_10050</name>
</gene>
<sequence length="143" mass="15856">MTATHNRPYQVERPSTRADQIGRVLMGVDALLTLGALATGFALVAASDDAHLLTEMWRTLGYIIFAGLWAIIAVQPRRQWGIWELLLVHKVAITAFALFNLNVEGGLQHVLIDGWLVVSTGLAYVLCRGWQAWRPLLQVPSQP</sequence>
<dbReference type="EMBL" id="BMNT01000004">
    <property type="protein sequence ID" value="GGK69093.1"/>
    <property type="molecule type" value="Genomic_DNA"/>
</dbReference>
<reference evidence="2" key="1">
    <citation type="journal article" date="2014" name="Int. J. Syst. Evol. Microbiol.">
        <title>Complete genome sequence of Corynebacterium casei LMG S-19264T (=DSM 44701T), isolated from a smear-ripened cheese.</title>
        <authorList>
            <consortium name="US DOE Joint Genome Institute (JGI-PGF)"/>
            <person name="Walter F."/>
            <person name="Albersmeier A."/>
            <person name="Kalinowski J."/>
            <person name="Ruckert C."/>
        </authorList>
    </citation>
    <scope>NUCLEOTIDE SEQUENCE</scope>
    <source>
        <strain evidence="2">JCM 13064</strain>
    </source>
</reference>
<accession>A0A917VEG9</accession>
<comment type="caution">
    <text evidence="2">The sequence shown here is derived from an EMBL/GenBank/DDBJ whole genome shotgun (WGS) entry which is preliminary data.</text>
</comment>
<feature type="transmembrane region" description="Helical" evidence="1">
    <location>
        <begin position="21"/>
        <end position="44"/>
    </location>
</feature>
<feature type="transmembrane region" description="Helical" evidence="1">
    <location>
        <begin position="107"/>
        <end position="127"/>
    </location>
</feature>
<keyword evidence="3" id="KW-1185">Reference proteome</keyword>
<keyword evidence="1" id="KW-0812">Transmembrane</keyword>
<evidence type="ECO:0000313" key="3">
    <source>
        <dbReference type="Proteomes" id="UP000645217"/>
    </source>
</evidence>
<evidence type="ECO:0000256" key="1">
    <source>
        <dbReference type="SAM" id="Phobius"/>
    </source>
</evidence>
<name>A0A917VEG9_9ACTN</name>